<dbReference type="GO" id="GO:0005506">
    <property type="term" value="F:iron ion binding"/>
    <property type="evidence" value="ECO:0007669"/>
    <property type="project" value="InterPro"/>
</dbReference>
<protein>
    <submittedName>
        <fullName evidence="15">Cytochrome P450</fullName>
    </submittedName>
</protein>
<dbReference type="InterPro" id="IPR002401">
    <property type="entry name" value="Cyt_P450_E_grp-I"/>
</dbReference>
<dbReference type="PRINTS" id="PR00385">
    <property type="entry name" value="P450"/>
</dbReference>
<evidence type="ECO:0000256" key="6">
    <source>
        <dbReference type="ARBA" id="ARBA00022723"/>
    </source>
</evidence>
<comment type="similarity">
    <text evidence="3 13">Belongs to the cytochrome P450 family.</text>
</comment>
<keyword evidence="10 13" id="KW-0503">Monooxygenase</keyword>
<comment type="subcellular location">
    <subcellularLocation>
        <location evidence="2">Membrane</location>
        <topology evidence="2">Single-pass membrane protein</topology>
    </subcellularLocation>
</comment>
<dbReference type="GO" id="GO:0016705">
    <property type="term" value="F:oxidoreductase activity, acting on paired donors, with incorporation or reduction of molecular oxygen"/>
    <property type="evidence" value="ECO:0007669"/>
    <property type="project" value="InterPro"/>
</dbReference>
<keyword evidence="9 12" id="KW-0408">Iron</keyword>
<evidence type="ECO:0000256" key="4">
    <source>
        <dbReference type="ARBA" id="ARBA00022617"/>
    </source>
</evidence>
<keyword evidence="6 12" id="KW-0479">Metal-binding</keyword>
<keyword evidence="8 13" id="KW-0560">Oxidoreductase</keyword>
<keyword evidence="4 12" id="KW-0349">Heme</keyword>
<evidence type="ECO:0000256" key="8">
    <source>
        <dbReference type="ARBA" id="ARBA00023002"/>
    </source>
</evidence>
<dbReference type="EMBL" id="KI911172">
    <property type="protein sequence ID" value="ETR97362.1"/>
    <property type="molecule type" value="Genomic_DNA"/>
</dbReference>
<dbReference type="PANTHER" id="PTHR24287:SF1">
    <property type="entry name" value="P450, PUTATIVE (EUROFUNG)-RELATED"/>
    <property type="match status" value="1"/>
</dbReference>
<dbReference type="InterPro" id="IPR047146">
    <property type="entry name" value="Cyt_P450_E_CYP52_fungi"/>
</dbReference>
<name>A0A024RWZ5_HYPJR</name>
<evidence type="ECO:0000256" key="14">
    <source>
        <dbReference type="SAM" id="SignalP"/>
    </source>
</evidence>
<dbReference type="AlphaFoldDB" id="A0A024RWZ5"/>
<feature type="chain" id="PRO_5001533354" evidence="14">
    <location>
        <begin position="23"/>
        <end position="508"/>
    </location>
</feature>
<keyword evidence="7" id="KW-1133">Transmembrane helix</keyword>
<dbReference type="SUPFAM" id="SSF48264">
    <property type="entry name" value="Cytochrome P450"/>
    <property type="match status" value="1"/>
</dbReference>
<feature type="signal peptide" evidence="14">
    <location>
        <begin position="1"/>
        <end position="22"/>
    </location>
</feature>
<evidence type="ECO:0000256" key="5">
    <source>
        <dbReference type="ARBA" id="ARBA00022692"/>
    </source>
</evidence>
<organism evidence="15 16">
    <name type="scientific">Hypocrea jecorina (strain ATCC 56765 / BCRC 32924 / NRRL 11460 / Rut C-30)</name>
    <name type="common">Trichoderma reesei</name>
    <dbReference type="NCBI Taxonomy" id="1344414"/>
    <lineage>
        <taxon>Eukaryota</taxon>
        <taxon>Fungi</taxon>
        <taxon>Dikarya</taxon>
        <taxon>Ascomycota</taxon>
        <taxon>Pezizomycotina</taxon>
        <taxon>Sordariomycetes</taxon>
        <taxon>Hypocreomycetidae</taxon>
        <taxon>Hypocreales</taxon>
        <taxon>Hypocreaceae</taxon>
        <taxon>Trichoderma</taxon>
    </lineage>
</organism>
<evidence type="ECO:0000256" key="12">
    <source>
        <dbReference type="PIRSR" id="PIRSR602401-1"/>
    </source>
</evidence>
<keyword evidence="14" id="KW-0732">Signal</keyword>
<dbReference type="Gene3D" id="1.10.630.10">
    <property type="entry name" value="Cytochrome P450"/>
    <property type="match status" value="1"/>
</dbReference>
<sequence length="508" mass="57142">MYFFLLSLSSILAYWIIKTAVSSNKDRLYARRKACQPCARLPQTERVIGYSLFKQDATIARQGRSLQTAQDRFRLLGDTFSGVILGQFFISTIDPENAKALLSSQFADFDSGKKALFGPFLGDSMLTTDGALWKHSRSLVRPHLGRTQVEDLSNLEGCVQNFFACLPKDGSTVDVQHLFFRLTFDNVIQLLLNETVSTLSCQPGSNLHMVIKAFDSIGDLVNRRATLGPLLRFYCDTTMNDACKILHDFVDRIVEKAYRKRKKSSGSTPPVSFLDSMLDSTDDLVKVRYEVLGLLLAGRDTTAGTLSSLFYVLARRPDVWTKLQTEVHRLGGRKPTYSDIKGLKYLQQLIDETLRLYPPVPVLFRAANQTTTLPRGGGVDGKSPVLVPKGTVISCSTFSLQRRQDVYGPDAEEFLPERWNHLTAHWNFLPFSAGPKVCLGQTYAYVQMAYIVSRVVQHYERIEKRSDEPWMERWSITLMNASGTKVGMIPKKGTVPILNDHVRNGAQE</sequence>
<reference evidence="16" key="1">
    <citation type="journal article" date="2013" name="Ind. Biotechnol.">
        <title>Comparative genomics analysis of Trichoderma reesei strains.</title>
        <authorList>
            <person name="Koike H."/>
            <person name="Aerts A."/>
            <person name="LaButti K."/>
            <person name="Grigoriev I.V."/>
            <person name="Baker S.E."/>
        </authorList>
    </citation>
    <scope>NUCLEOTIDE SEQUENCE [LARGE SCALE GENOMIC DNA]</scope>
    <source>
        <strain evidence="16">ATCC 56765 / BCRC 32924 / NRRL 11460 / Rut C-30</strain>
    </source>
</reference>
<evidence type="ECO:0000256" key="9">
    <source>
        <dbReference type="ARBA" id="ARBA00023004"/>
    </source>
</evidence>
<accession>A0A024RWZ5</accession>
<dbReference type="GO" id="GO:0016020">
    <property type="term" value="C:membrane"/>
    <property type="evidence" value="ECO:0007669"/>
    <property type="project" value="UniProtKB-SubCell"/>
</dbReference>
<evidence type="ECO:0000313" key="16">
    <source>
        <dbReference type="Proteomes" id="UP000024376"/>
    </source>
</evidence>
<dbReference type="GO" id="GO:0004497">
    <property type="term" value="F:monooxygenase activity"/>
    <property type="evidence" value="ECO:0007669"/>
    <property type="project" value="UniProtKB-KW"/>
</dbReference>
<evidence type="ECO:0000313" key="15">
    <source>
        <dbReference type="EMBL" id="ETR97362.1"/>
    </source>
</evidence>
<evidence type="ECO:0000256" key="13">
    <source>
        <dbReference type="RuleBase" id="RU000461"/>
    </source>
</evidence>
<keyword evidence="11" id="KW-0472">Membrane</keyword>
<dbReference type="InterPro" id="IPR001128">
    <property type="entry name" value="Cyt_P450"/>
</dbReference>
<dbReference type="KEGG" id="trr:M419DRAFT_134513"/>
<keyword evidence="5" id="KW-0812">Transmembrane</keyword>
<dbReference type="PRINTS" id="PR00463">
    <property type="entry name" value="EP450I"/>
</dbReference>
<proteinExistence type="inferred from homology"/>
<dbReference type="GO" id="GO:0020037">
    <property type="term" value="F:heme binding"/>
    <property type="evidence" value="ECO:0007669"/>
    <property type="project" value="InterPro"/>
</dbReference>
<dbReference type="InterPro" id="IPR036396">
    <property type="entry name" value="Cyt_P450_sf"/>
</dbReference>
<evidence type="ECO:0000256" key="1">
    <source>
        <dbReference type="ARBA" id="ARBA00001971"/>
    </source>
</evidence>
<evidence type="ECO:0000256" key="3">
    <source>
        <dbReference type="ARBA" id="ARBA00010617"/>
    </source>
</evidence>
<comment type="cofactor">
    <cofactor evidence="1 12">
        <name>heme</name>
        <dbReference type="ChEBI" id="CHEBI:30413"/>
    </cofactor>
</comment>
<feature type="binding site" description="axial binding residue" evidence="12">
    <location>
        <position position="438"/>
    </location>
    <ligand>
        <name>heme</name>
        <dbReference type="ChEBI" id="CHEBI:30413"/>
    </ligand>
    <ligandPart>
        <name>Fe</name>
        <dbReference type="ChEBI" id="CHEBI:18248"/>
    </ligandPart>
</feature>
<evidence type="ECO:0000256" key="7">
    <source>
        <dbReference type="ARBA" id="ARBA00022989"/>
    </source>
</evidence>
<dbReference type="HOGENOM" id="CLU_001570_27_0_1"/>
<dbReference type="InterPro" id="IPR017972">
    <property type="entry name" value="Cyt_P450_CS"/>
</dbReference>
<dbReference type="PANTHER" id="PTHR24287">
    <property type="entry name" value="P450, PUTATIVE (EUROFUNG)-RELATED"/>
    <property type="match status" value="1"/>
</dbReference>
<dbReference type="Proteomes" id="UP000024376">
    <property type="component" value="Unassembled WGS sequence"/>
</dbReference>
<evidence type="ECO:0000256" key="10">
    <source>
        <dbReference type="ARBA" id="ARBA00023033"/>
    </source>
</evidence>
<gene>
    <name evidence="15" type="ORF">M419DRAFT_134513</name>
</gene>
<dbReference type="CDD" id="cd11063">
    <property type="entry name" value="CYP52"/>
    <property type="match status" value="1"/>
</dbReference>
<evidence type="ECO:0000256" key="2">
    <source>
        <dbReference type="ARBA" id="ARBA00004167"/>
    </source>
</evidence>
<dbReference type="PROSITE" id="PS00086">
    <property type="entry name" value="CYTOCHROME_P450"/>
    <property type="match status" value="1"/>
</dbReference>
<dbReference type="Pfam" id="PF00067">
    <property type="entry name" value="p450"/>
    <property type="match status" value="1"/>
</dbReference>
<dbReference type="OrthoDB" id="1470350at2759"/>
<evidence type="ECO:0000256" key="11">
    <source>
        <dbReference type="ARBA" id="ARBA00023136"/>
    </source>
</evidence>